<comment type="caution">
    <text evidence="1">The sequence shown here is derived from an EMBL/GenBank/DDBJ whole genome shotgun (WGS) entry which is preliminary data.</text>
</comment>
<dbReference type="Proteomes" id="UP000253498">
    <property type="component" value="Unassembled WGS sequence"/>
</dbReference>
<evidence type="ECO:0000313" key="2">
    <source>
        <dbReference type="Proteomes" id="UP000253498"/>
    </source>
</evidence>
<evidence type="ECO:0000313" key="1">
    <source>
        <dbReference type="EMBL" id="RBT66831.1"/>
    </source>
</evidence>
<accession>A0AB37I7J2</accession>
<sequence length="166" mass="19464">MVISSSIAVSIGYTFGKKNTQQEANNRIPVAHFSEQQVNDFLRSYFTFTEYGDNYLNYEKFLAKQAKIAEEESRKQSDFFPQFFGHSRFIKSKNFIRHVNDQQIEVIANVTRTIDSLNQEGKSTKTLENEGLFQIWYVFDSATKHFLVERYQPLEIAEKESKEYAE</sequence>
<dbReference type="EMBL" id="LESJ01000007">
    <property type="protein sequence ID" value="RBT66831.1"/>
    <property type="molecule type" value="Genomic_DNA"/>
</dbReference>
<dbReference type="AlphaFoldDB" id="A0AB37I7J2"/>
<name>A0AB37I7J2_ENTHR</name>
<protein>
    <submittedName>
        <fullName evidence="1">Uncharacterized protein</fullName>
    </submittedName>
</protein>
<gene>
    <name evidence="1" type="ORF">EB03_02422</name>
</gene>
<organism evidence="1 2">
    <name type="scientific">Enterococcus hirae</name>
    <dbReference type="NCBI Taxonomy" id="1354"/>
    <lineage>
        <taxon>Bacteria</taxon>
        <taxon>Bacillati</taxon>
        <taxon>Bacillota</taxon>
        <taxon>Bacilli</taxon>
        <taxon>Lactobacillales</taxon>
        <taxon>Enterococcaceae</taxon>
        <taxon>Enterococcus</taxon>
    </lineage>
</organism>
<dbReference type="RefSeq" id="WP_223610035.1">
    <property type="nucleotide sequence ID" value="NZ_CP072891.1"/>
</dbReference>
<reference evidence="1 2" key="1">
    <citation type="submission" date="2015-06" db="EMBL/GenBank/DDBJ databases">
        <title>The Genome Sequence of Enterococcus hirae 88EA1.</title>
        <authorList>
            <consortium name="The Broad Institute Genomics Platform"/>
            <consortium name="The Broad Institute Genome Sequencing Center for Infectious Disease"/>
            <person name="Earl A.M."/>
            <person name="Van Tyne D."/>
            <person name="Lebreton F."/>
            <person name="Saavedra J.T."/>
            <person name="Gilmore M.S."/>
            <person name="Manson McGuire A."/>
            <person name="Clock S."/>
            <person name="Crupain M."/>
            <person name="Rangan U."/>
            <person name="Young S."/>
            <person name="Abouelleil A."/>
            <person name="Cao P."/>
            <person name="Chapman S.B."/>
            <person name="Griggs A."/>
            <person name="Priest M."/>
            <person name="Shea T."/>
            <person name="Wortman J."/>
            <person name="Nusbaum C."/>
            <person name="Birren B."/>
        </authorList>
    </citation>
    <scope>NUCLEOTIDE SEQUENCE [LARGE SCALE GENOMIC DNA]</scope>
    <source>
        <strain evidence="1 2">88EA1</strain>
    </source>
</reference>
<proteinExistence type="predicted"/>